<dbReference type="Proteomes" id="UP001595533">
    <property type="component" value="Unassembled WGS sequence"/>
</dbReference>
<keyword evidence="5 6" id="KW-0472">Membrane</keyword>
<dbReference type="EMBL" id="JBHRTS010000001">
    <property type="protein sequence ID" value="MFC3192952.1"/>
    <property type="molecule type" value="Genomic_DNA"/>
</dbReference>
<evidence type="ECO:0000256" key="3">
    <source>
        <dbReference type="ARBA" id="ARBA00022692"/>
    </source>
</evidence>
<evidence type="ECO:0000256" key="6">
    <source>
        <dbReference type="RuleBase" id="RU363076"/>
    </source>
</evidence>
<gene>
    <name evidence="7" type="ORF">ACFODZ_01735</name>
</gene>
<evidence type="ECO:0000256" key="5">
    <source>
        <dbReference type="ARBA" id="ARBA00023136"/>
    </source>
</evidence>
<proteinExistence type="inferred from homology"/>
<comment type="subcellular location">
    <subcellularLocation>
        <location evidence="6">Cell membrane</location>
        <topology evidence="6">Multi-pass membrane protein</topology>
    </subcellularLocation>
    <subcellularLocation>
        <location evidence="1">Membrane</location>
    </subcellularLocation>
</comment>
<evidence type="ECO:0000256" key="4">
    <source>
        <dbReference type="ARBA" id="ARBA00022989"/>
    </source>
</evidence>
<organism evidence="7 8">
    <name type="scientific">Marinicella sediminis</name>
    <dbReference type="NCBI Taxonomy" id="1792834"/>
    <lineage>
        <taxon>Bacteria</taxon>
        <taxon>Pseudomonadati</taxon>
        <taxon>Pseudomonadota</taxon>
        <taxon>Gammaproteobacteria</taxon>
        <taxon>Lysobacterales</taxon>
        <taxon>Marinicellaceae</taxon>
        <taxon>Marinicella</taxon>
    </lineage>
</organism>
<evidence type="ECO:0000256" key="2">
    <source>
        <dbReference type="ARBA" id="ARBA00007165"/>
    </source>
</evidence>
<evidence type="ECO:0000313" key="7">
    <source>
        <dbReference type="EMBL" id="MFC3192952.1"/>
    </source>
</evidence>
<dbReference type="PROSITE" id="PS50895">
    <property type="entry name" value="SURF1"/>
    <property type="match status" value="1"/>
</dbReference>
<dbReference type="Pfam" id="PF02104">
    <property type="entry name" value="SURF1"/>
    <property type="match status" value="1"/>
</dbReference>
<keyword evidence="4 6" id="KW-1133">Transmembrane helix</keyword>
<dbReference type="RefSeq" id="WP_077409614.1">
    <property type="nucleotide sequence ID" value="NZ_JBHRTS010000001.1"/>
</dbReference>
<name>A0ABV7J779_9GAMM</name>
<keyword evidence="6" id="KW-1003">Cell membrane</keyword>
<dbReference type="CDD" id="cd06662">
    <property type="entry name" value="SURF1"/>
    <property type="match status" value="1"/>
</dbReference>
<dbReference type="InterPro" id="IPR045214">
    <property type="entry name" value="Surf1/Surf4"/>
</dbReference>
<accession>A0ABV7J779</accession>
<protein>
    <recommendedName>
        <fullName evidence="6">SURF1-like protein</fullName>
    </recommendedName>
</protein>
<feature type="transmembrane region" description="Helical" evidence="6">
    <location>
        <begin position="207"/>
        <end position="226"/>
    </location>
</feature>
<sequence>MKRFPWLFTLLWLLILVVMLSAGFWQLNRAEEKRLMAKRMSAGQTAVPTSAKDWAQLQAFDQVMITGHFQPQQFLLSNQIVDGQVGFFVFTAFTTVNQLHLLVNRGWVATADAEIQVTDHEVQLTGLVADWPRPGIQLGEQILTEQQQQVVTYLPPDLTRQWLQDQLCQPAACEVLSQVMKLSPEAPLGFVRKWQAPVMTPAKHQAYAVQWFSMSAVLLLVWLIFIRKHYAGKD</sequence>
<keyword evidence="8" id="KW-1185">Reference proteome</keyword>
<evidence type="ECO:0000313" key="8">
    <source>
        <dbReference type="Proteomes" id="UP001595533"/>
    </source>
</evidence>
<dbReference type="PANTHER" id="PTHR23427">
    <property type="entry name" value="SURFEIT LOCUS PROTEIN"/>
    <property type="match status" value="1"/>
</dbReference>
<comment type="similarity">
    <text evidence="2 6">Belongs to the SURF1 family.</text>
</comment>
<comment type="caution">
    <text evidence="7">The sequence shown here is derived from an EMBL/GenBank/DDBJ whole genome shotgun (WGS) entry which is preliminary data.</text>
</comment>
<dbReference type="PANTHER" id="PTHR23427:SF2">
    <property type="entry name" value="SURFEIT LOCUS PROTEIN 1"/>
    <property type="match status" value="1"/>
</dbReference>
<comment type="caution">
    <text evidence="6">Lacks conserved residue(s) required for the propagation of feature annotation.</text>
</comment>
<reference evidence="8" key="1">
    <citation type="journal article" date="2019" name="Int. J. Syst. Evol. Microbiol.">
        <title>The Global Catalogue of Microorganisms (GCM) 10K type strain sequencing project: providing services to taxonomists for standard genome sequencing and annotation.</title>
        <authorList>
            <consortium name="The Broad Institute Genomics Platform"/>
            <consortium name="The Broad Institute Genome Sequencing Center for Infectious Disease"/>
            <person name="Wu L."/>
            <person name="Ma J."/>
        </authorList>
    </citation>
    <scope>NUCLEOTIDE SEQUENCE [LARGE SCALE GENOMIC DNA]</scope>
    <source>
        <strain evidence="8">KCTC 42953</strain>
    </source>
</reference>
<dbReference type="InterPro" id="IPR002994">
    <property type="entry name" value="Surf1/Shy1"/>
</dbReference>
<keyword evidence="3 6" id="KW-0812">Transmembrane</keyword>
<evidence type="ECO:0000256" key="1">
    <source>
        <dbReference type="ARBA" id="ARBA00004370"/>
    </source>
</evidence>